<gene>
    <name evidence="2" type="ORF">RSOL_228290</name>
</gene>
<comment type="caution">
    <text evidence="2">The sequence shown here is derived from an EMBL/GenBank/DDBJ whole genome shotgun (WGS) entry which is preliminary data.</text>
</comment>
<reference evidence="3" key="1">
    <citation type="journal article" date="2014" name="Genome Announc.">
        <title>Draft genome sequence of the plant-pathogenic soil fungus Rhizoctonia solani anastomosis group 3 strain Rhs1AP.</title>
        <authorList>
            <person name="Cubeta M.A."/>
            <person name="Thomas E."/>
            <person name="Dean R.A."/>
            <person name="Jabaji S."/>
            <person name="Neate S.M."/>
            <person name="Tavantzis S."/>
            <person name="Toda T."/>
            <person name="Vilgalys R."/>
            <person name="Bharathan N."/>
            <person name="Fedorova-Abrams N."/>
            <person name="Pakala S.B."/>
            <person name="Pakala S.M."/>
            <person name="Zafar N."/>
            <person name="Joardar V."/>
            <person name="Losada L."/>
            <person name="Nierman W.C."/>
        </authorList>
    </citation>
    <scope>NUCLEOTIDE SEQUENCE [LARGE SCALE GENOMIC DNA]</scope>
    <source>
        <strain evidence="3">AG-3</strain>
    </source>
</reference>
<evidence type="ECO:0000313" key="2">
    <source>
        <dbReference type="EMBL" id="EUC57666.1"/>
    </source>
</evidence>
<feature type="region of interest" description="Disordered" evidence="1">
    <location>
        <begin position="1"/>
        <end position="36"/>
    </location>
</feature>
<feature type="compositionally biased region" description="Basic and acidic residues" evidence="1">
    <location>
        <begin position="68"/>
        <end position="98"/>
    </location>
</feature>
<evidence type="ECO:0000313" key="3">
    <source>
        <dbReference type="Proteomes" id="UP000030108"/>
    </source>
</evidence>
<dbReference type="Pfam" id="PF02992">
    <property type="entry name" value="Transposase_21"/>
    <property type="match status" value="1"/>
</dbReference>
<feature type="region of interest" description="Disordered" evidence="1">
    <location>
        <begin position="56"/>
        <end position="145"/>
    </location>
</feature>
<dbReference type="PANTHER" id="PTHR46579:SF1">
    <property type="entry name" value="F5_8 TYPE C DOMAIN-CONTAINING PROTEIN"/>
    <property type="match status" value="1"/>
</dbReference>
<dbReference type="AlphaFoldDB" id="X8J8W5"/>
<dbReference type="Proteomes" id="UP000030108">
    <property type="component" value="Unassembled WGS sequence"/>
</dbReference>
<dbReference type="PANTHER" id="PTHR46579">
    <property type="entry name" value="F5/8 TYPE C DOMAIN-CONTAINING PROTEIN-RELATED"/>
    <property type="match status" value="1"/>
</dbReference>
<name>X8J8W5_9AGAM</name>
<dbReference type="OrthoDB" id="3248986at2759"/>
<proteinExistence type="predicted"/>
<protein>
    <submittedName>
        <fullName evidence="2">Transposase family Tnp2 protein</fullName>
    </submittedName>
</protein>
<organism evidence="2 3">
    <name type="scientific">Rhizoctonia solani AG-3 Rhs1AP</name>
    <dbReference type="NCBI Taxonomy" id="1086054"/>
    <lineage>
        <taxon>Eukaryota</taxon>
        <taxon>Fungi</taxon>
        <taxon>Dikarya</taxon>
        <taxon>Basidiomycota</taxon>
        <taxon>Agaricomycotina</taxon>
        <taxon>Agaricomycetes</taxon>
        <taxon>Cantharellales</taxon>
        <taxon>Ceratobasidiaceae</taxon>
        <taxon>Rhizoctonia</taxon>
    </lineage>
</organism>
<feature type="non-terminal residue" evidence="2">
    <location>
        <position position="959"/>
    </location>
</feature>
<dbReference type="InterPro" id="IPR004242">
    <property type="entry name" value="Transposase_21"/>
</dbReference>
<feature type="compositionally biased region" description="Low complexity" evidence="1">
    <location>
        <begin position="1"/>
        <end position="12"/>
    </location>
</feature>
<accession>X8J8W5</accession>
<sequence>MVLVSSASWLPAAPSPYPSRSHASSDSDFENVAPLIEQGDPAADVIVFGRMLHKPRKVTTPPPFRLRGGGDSDNERGGEGRGEEDWVGMDRDANRSDHGGGGPDDPDNHDLDEGVDAEDPQIQVPLDEPRDAPGDPGDGDAAEIPALDEYPILRNIYLRVWTQYAFAGATQDSIHSMLESHKSSLLASTIFGGFPPELIAQIHKMPTTLRSLERRLGLNFSDLIIIYALCPDPNCGKRYTLEELNELNDPQCTRHVADLQCTGIMYEESTLADGTRKRTPTKTLPYNPVPAALGRLFSRVGMLNLAQLGQQGAANAPADPQAWFDQVGPDEPFGTMKKTWWWPTQLVGLQRELIDGILGMNMDGFGATRGKFSRHGGYSVNGCYIIVNDLPFHQRTLIENMILALVIPGPKEPKGYALEQILEPLVTDLIALVNGVELPIYNSATGQIEKQLVYAKLSGVFVDWIARIKCTGHVGVTAEENHCLYCKMEQCLLSDERGYQSENYELRDPHEHLQLKHEWLQAADEDREEIRQRNGTIFTELDRIPGFYSFDDCPIDAMHLFDLGMTRAIVRNIIYKPGMLRKRFHREPDRDIPEARFDAFFARTWFPWHCSRLPANIEKMTGCAKAEQWRTMIVVLPAALFEAWRVGDTIPNANIERGGVNTVHSKTQTANAKLLLRRREKLHELDGGEDEDIPHLDDCASSRNPRDYFGNVLRYCVAYSGISRHKLTRRLIDESTDLLEQVGIVFTEMNIHLPPTFHAATHIRDHLLKYGNIFGTWAYPFERANRVLANVNTNGHGNGVLEATMAKGFLRRAESYRYVKVLQSIEEPTEDDIHTTKVLLGAMRDGPEHEIQRGMLGAVLAGEARFHHQHRLRLATVSAQVDFNKHEHRQSYRLMVDYCNQHNPMNDVVFYGHGVPPPQHGHYLHSKNSTVQAQNHYSRGLTGMITLGLMPGNISNWLP</sequence>
<dbReference type="EMBL" id="JATN01000322">
    <property type="protein sequence ID" value="EUC57666.1"/>
    <property type="molecule type" value="Genomic_DNA"/>
</dbReference>
<evidence type="ECO:0000256" key="1">
    <source>
        <dbReference type="SAM" id="MobiDB-lite"/>
    </source>
</evidence>